<dbReference type="PANTHER" id="PTHR30204">
    <property type="entry name" value="REDOX-CYCLING DRUG-SENSING TRANSCRIPTIONAL ACTIVATOR SOXR"/>
    <property type="match status" value="1"/>
</dbReference>
<organism evidence="6 7">
    <name type="scientific">Pectinatus cerevisiiphilus</name>
    <dbReference type="NCBI Taxonomy" id="86956"/>
    <lineage>
        <taxon>Bacteria</taxon>
        <taxon>Bacillati</taxon>
        <taxon>Bacillota</taxon>
        <taxon>Negativicutes</taxon>
        <taxon>Selenomonadales</taxon>
        <taxon>Selenomonadaceae</taxon>
        <taxon>Pectinatus</taxon>
    </lineage>
</organism>
<dbReference type="Pfam" id="PF13411">
    <property type="entry name" value="MerR_1"/>
    <property type="match status" value="1"/>
</dbReference>
<keyword evidence="3 6" id="KW-0238">DNA-binding</keyword>
<dbReference type="RefSeq" id="WP_132547260.1">
    <property type="nucleotide sequence ID" value="NZ_SMAA01000002.1"/>
</dbReference>
<dbReference type="SUPFAM" id="SSF46955">
    <property type="entry name" value="Putative DNA-binding domain"/>
    <property type="match status" value="1"/>
</dbReference>
<keyword evidence="1" id="KW-0678">Repressor</keyword>
<keyword evidence="2" id="KW-0805">Transcription regulation</keyword>
<reference evidence="6 7" key="1">
    <citation type="submission" date="2019-03" db="EMBL/GenBank/DDBJ databases">
        <title>Genomic Encyclopedia of Type Strains, Phase IV (KMG-IV): sequencing the most valuable type-strain genomes for metagenomic binning, comparative biology and taxonomic classification.</title>
        <authorList>
            <person name="Goeker M."/>
        </authorList>
    </citation>
    <scope>NUCLEOTIDE SEQUENCE [LARGE SCALE GENOMIC DNA]</scope>
    <source>
        <strain evidence="6 7">DSM 20467</strain>
    </source>
</reference>
<evidence type="ECO:0000256" key="3">
    <source>
        <dbReference type="ARBA" id="ARBA00023125"/>
    </source>
</evidence>
<dbReference type="Proteomes" id="UP000295188">
    <property type="component" value="Unassembled WGS sequence"/>
</dbReference>
<sequence length="283" mass="32787">MDKNCNDYFTSGELSSLYKIPKQTLLYYDKIGLLKPAFISSNGYRHYAISQYLTLEIILNLRKLDIPIARIKEYITNKSPDTFIKLLAEKDEECLSTIAFMEKLHQNILRVKENTEQLHNVILNQIFLTYESSKPLCLTPIGKNIKDKALIKMIARHVYNVFSEGQFKQKTVGWMVDGNEFFNDRPNKAAAFYSVYDNDSKLSVDNTYIRPAGLYLKLSFQGSYYQKIHKIMTILQNFMHVNGLEPIGNIFVAPVQNHWVTDDVEHYINKIILRVKSIKKAAI</sequence>
<dbReference type="OrthoDB" id="9773308at2"/>
<dbReference type="GO" id="GO:0003677">
    <property type="term" value="F:DNA binding"/>
    <property type="evidence" value="ECO:0007669"/>
    <property type="project" value="UniProtKB-KW"/>
</dbReference>
<dbReference type="Gene3D" id="1.10.1660.10">
    <property type="match status" value="1"/>
</dbReference>
<evidence type="ECO:0000313" key="7">
    <source>
        <dbReference type="Proteomes" id="UP000295188"/>
    </source>
</evidence>
<evidence type="ECO:0000256" key="2">
    <source>
        <dbReference type="ARBA" id="ARBA00023015"/>
    </source>
</evidence>
<keyword evidence="7" id="KW-1185">Reference proteome</keyword>
<dbReference type="InterPro" id="IPR047057">
    <property type="entry name" value="MerR_fam"/>
</dbReference>
<gene>
    <name evidence="6" type="ORF">EDC37_102100</name>
</gene>
<dbReference type="PROSITE" id="PS50937">
    <property type="entry name" value="HTH_MERR_2"/>
    <property type="match status" value="1"/>
</dbReference>
<evidence type="ECO:0000259" key="5">
    <source>
        <dbReference type="PROSITE" id="PS50937"/>
    </source>
</evidence>
<evidence type="ECO:0000256" key="4">
    <source>
        <dbReference type="ARBA" id="ARBA00023163"/>
    </source>
</evidence>
<keyword evidence="4" id="KW-0804">Transcription</keyword>
<evidence type="ECO:0000256" key="1">
    <source>
        <dbReference type="ARBA" id="ARBA00022491"/>
    </source>
</evidence>
<comment type="caution">
    <text evidence="6">The sequence shown here is derived from an EMBL/GenBank/DDBJ whole genome shotgun (WGS) entry which is preliminary data.</text>
</comment>
<dbReference type="EMBL" id="SMAA01000002">
    <property type="protein sequence ID" value="TCS81399.1"/>
    <property type="molecule type" value="Genomic_DNA"/>
</dbReference>
<feature type="domain" description="HTH merR-type" evidence="5">
    <location>
        <begin position="8"/>
        <end position="77"/>
    </location>
</feature>
<name>A0A4R3KEL0_9FIRM</name>
<dbReference type="InterPro" id="IPR009061">
    <property type="entry name" value="DNA-bd_dom_put_sf"/>
</dbReference>
<accession>A0A4R3KEL0</accession>
<dbReference type="AlphaFoldDB" id="A0A4R3KEL0"/>
<dbReference type="GO" id="GO:0003700">
    <property type="term" value="F:DNA-binding transcription factor activity"/>
    <property type="evidence" value="ECO:0007669"/>
    <property type="project" value="InterPro"/>
</dbReference>
<dbReference type="SMART" id="SM00422">
    <property type="entry name" value="HTH_MERR"/>
    <property type="match status" value="1"/>
</dbReference>
<dbReference type="Gene3D" id="3.20.80.10">
    <property type="entry name" value="Regulatory factor, effector binding domain"/>
    <property type="match status" value="1"/>
</dbReference>
<proteinExistence type="predicted"/>
<dbReference type="InterPro" id="IPR000551">
    <property type="entry name" value="MerR-type_HTH_dom"/>
</dbReference>
<dbReference type="PANTHER" id="PTHR30204:SF69">
    <property type="entry name" value="MERR-FAMILY TRANSCRIPTIONAL REGULATOR"/>
    <property type="match status" value="1"/>
</dbReference>
<evidence type="ECO:0000313" key="6">
    <source>
        <dbReference type="EMBL" id="TCS81399.1"/>
    </source>
</evidence>
<dbReference type="InterPro" id="IPR011256">
    <property type="entry name" value="Reg_factor_effector_dom_sf"/>
</dbReference>
<protein>
    <submittedName>
        <fullName evidence="6">DNA-binding transcriptional MerR regulator</fullName>
    </submittedName>
</protein>